<dbReference type="KEGG" id="arac:E0W69_009650"/>
<keyword evidence="1" id="KW-0732">Signal</keyword>
<dbReference type="EMBL" id="CP044016">
    <property type="protein sequence ID" value="QES88910.1"/>
    <property type="molecule type" value="Genomic_DNA"/>
</dbReference>
<feature type="chain" id="PRO_5024437914" evidence="1">
    <location>
        <begin position="27"/>
        <end position="113"/>
    </location>
</feature>
<sequence>MKTNKNKFRNISLLIAALLMGVIVFASNKFTKTEQNVITKKVDTNFHYLGNDNSLASYKNPSNWEIVSSADAPGCSGDAFPCVVASSQTTVASFVASINSTSDVDDNTIRMKD</sequence>
<gene>
    <name evidence="2" type="ORF">E0W69_009650</name>
</gene>
<dbReference type="OrthoDB" id="713553at2"/>
<accession>A0A5P2G580</accession>
<proteinExistence type="predicted"/>
<dbReference type="Proteomes" id="UP000292424">
    <property type="component" value="Chromosome"/>
</dbReference>
<dbReference type="RefSeq" id="WP_131329858.1">
    <property type="nucleotide sequence ID" value="NZ_CP044016.1"/>
</dbReference>
<evidence type="ECO:0000313" key="2">
    <source>
        <dbReference type="EMBL" id="QES88910.1"/>
    </source>
</evidence>
<feature type="signal peptide" evidence="1">
    <location>
        <begin position="1"/>
        <end position="26"/>
    </location>
</feature>
<reference evidence="2 3" key="1">
    <citation type="submission" date="2019-09" db="EMBL/GenBank/DDBJ databases">
        <title>Complete genome sequence of Arachidicoccus sp. B3-10 isolated from apple orchard soil.</title>
        <authorList>
            <person name="Kim H.S."/>
            <person name="Han K.-I."/>
            <person name="Suh M.K."/>
            <person name="Lee K.C."/>
            <person name="Eom M.K."/>
            <person name="Kim J.-S."/>
            <person name="Kang S.W."/>
            <person name="Sin Y."/>
            <person name="Lee J.-S."/>
        </authorList>
    </citation>
    <scope>NUCLEOTIDE SEQUENCE [LARGE SCALE GENOMIC DNA]</scope>
    <source>
        <strain evidence="2 3">B3-10</strain>
    </source>
</reference>
<keyword evidence="3" id="KW-1185">Reference proteome</keyword>
<protein>
    <submittedName>
        <fullName evidence="2">Uncharacterized protein</fullName>
    </submittedName>
</protein>
<dbReference type="AlphaFoldDB" id="A0A5P2G580"/>
<evidence type="ECO:0000313" key="3">
    <source>
        <dbReference type="Proteomes" id="UP000292424"/>
    </source>
</evidence>
<evidence type="ECO:0000256" key="1">
    <source>
        <dbReference type="SAM" id="SignalP"/>
    </source>
</evidence>
<name>A0A5P2G580_9BACT</name>
<organism evidence="2 3">
    <name type="scientific">Rhizosphaericola mali</name>
    <dbReference type="NCBI Taxonomy" id="2545455"/>
    <lineage>
        <taxon>Bacteria</taxon>
        <taxon>Pseudomonadati</taxon>
        <taxon>Bacteroidota</taxon>
        <taxon>Chitinophagia</taxon>
        <taxon>Chitinophagales</taxon>
        <taxon>Chitinophagaceae</taxon>
        <taxon>Rhizosphaericola</taxon>
    </lineage>
</organism>